<protein>
    <submittedName>
        <fullName evidence="8">Uncharacterized protein</fullName>
    </submittedName>
</protein>
<dbReference type="OrthoDB" id="8538786at2"/>
<dbReference type="CDD" id="cd13127">
    <property type="entry name" value="MATE_tuaB_like"/>
    <property type="match status" value="1"/>
</dbReference>
<evidence type="ECO:0000256" key="6">
    <source>
        <dbReference type="ARBA" id="ARBA00023136"/>
    </source>
</evidence>
<feature type="transmembrane region" description="Helical" evidence="7">
    <location>
        <begin position="111"/>
        <end position="128"/>
    </location>
</feature>
<feature type="transmembrane region" description="Helical" evidence="7">
    <location>
        <begin position="410"/>
        <end position="431"/>
    </location>
</feature>
<proteinExistence type="inferred from homology"/>
<feature type="transmembrane region" description="Helical" evidence="7">
    <location>
        <begin position="81"/>
        <end position="105"/>
    </location>
</feature>
<evidence type="ECO:0000256" key="3">
    <source>
        <dbReference type="ARBA" id="ARBA00022475"/>
    </source>
</evidence>
<evidence type="ECO:0000256" key="2">
    <source>
        <dbReference type="ARBA" id="ARBA00007430"/>
    </source>
</evidence>
<feature type="transmembrane region" description="Helical" evidence="7">
    <location>
        <begin position="443"/>
        <end position="463"/>
    </location>
</feature>
<name>A0A2N5WXT6_9GAMM</name>
<dbReference type="RefSeq" id="WP_101518949.1">
    <property type="nucleotide sequence ID" value="NZ_PKUS01000039.1"/>
</dbReference>
<evidence type="ECO:0000313" key="9">
    <source>
        <dbReference type="Proteomes" id="UP000235005"/>
    </source>
</evidence>
<gene>
    <name evidence="8" type="ORF">C0039_18690</name>
</gene>
<feature type="transmembrane region" description="Helical" evidence="7">
    <location>
        <begin position="379"/>
        <end position="398"/>
    </location>
</feature>
<organism evidence="8 9">
    <name type="scientific">Pseudohalioglobus lutimaris</name>
    <dbReference type="NCBI Taxonomy" id="1737061"/>
    <lineage>
        <taxon>Bacteria</taxon>
        <taxon>Pseudomonadati</taxon>
        <taxon>Pseudomonadota</taxon>
        <taxon>Gammaproteobacteria</taxon>
        <taxon>Cellvibrionales</taxon>
        <taxon>Halieaceae</taxon>
        <taxon>Pseudohalioglobus</taxon>
    </lineage>
</organism>
<keyword evidence="5 7" id="KW-1133">Transmembrane helix</keyword>
<dbReference type="EMBL" id="PKUS01000039">
    <property type="protein sequence ID" value="PLW67046.1"/>
    <property type="molecule type" value="Genomic_DNA"/>
</dbReference>
<evidence type="ECO:0000313" key="8">
    <source>
        <dbReference type="EMBL" id="PLW67046.1"/>
    </source>
</evidence>
<keyword evidence="9" id="KW-1185">Reference proteome</keyword>
<dbReference type="PANTHER" id="PTHR30250">
    <property type="entry name" value="PST FAMILY PREDICTED COLANIC ACID TRANSPORTER"/>
    <property type="match status" value="1"/>
</dbReference>
<feature type="transmembrane region" description="Helical" evidence="7">
    <location>
        <begin position="320"/>
        <end position="341"/>
    </location>
</feature>
<keyword evidence="6 7" id="KW-0472">Membrane</keyword>
<dbReference type="PANTHER" id="PTHR30250:SF10">
    <property type="entry name" value="LIPOPOLYSACCHARIDE BIOSYNTHESIS PROTEIN WZXC"/>
    <property type="match status" value="1"/>
</dbReference>
<comment type="similarity">
    <text evidence="2">Belongs to the polysaccharide synthase family.</text>
</comment>
<feature type="transmembrane region" description="Helical" evidence="7">
    <location>
        <begin position="230"/>
        <end position="247"/>
    </location>
</feature>
<dbReference type="InterPro" id="IPR050833">
    <property type="entry name" value="Poly_Biosynth_Transport"/>
</dbReference>
<dbReference type="AlphaFoldDB" id="A0A2N5WXT6"/>
<evidence type="ECO:0000256" key="4">
    <source>
        <dbReference type="ARBA" id="ARBA00022692"/>
    </source>
</evidence>
<evidence type="ECO:0000256" key="5">
    <source>
        <dbReference type="ARBA" id="ARBA00022989"/>
    </source>
</evidence>
<dbReference type="Proteomes" id="UP000235005">
    <property type="component" value="Unassembled WGS sequence"/>
</dbReference>
<comment type="caution">
    <text evidence="8">The sequence shown here is derived from an EMBL/GenBank/DDBJ whole genome shotgun (WGS) entry which is preliminary data.</text>
</comment>
<keyword evidence="4 7" id="KW-0812">Transmembrane</keyword>
<evidence type="ECO:0000256" key="7">
    <source>
        <dbReference type="SAM" id="Phobius"/>
    </source>
</evidence>
<dbReference type="GO" id="GO:0005886">
    <property type="term" value="C:plasma membrane"/>
    <property type="evidence" value="ECO:0007669"/>
    <property type="project" value="UniProtKB-SubCell"/>
</dbReference>
<feature type="transmembrane region" description="Helical" evidence="7">
    <location>
        <begin position="290"/>
        <end position="314"/>
    </location>
</feature>
<sequence>MNLRERTAAGLFWSIFQIGFRRFSSLLVFLILARLLAPEDFGLVALGSAFIAFAEFFNRLGFGEAIVQREELEPAHLDTAFWVMVGVGTSLTLFLMFAAPAIALWYESADLVLVLRCLSMSVFLYSLIRVQESILIRDLQFKVLAIRSTVATLSGAAVGITMAISGMGVWALVAQQLVQAVVSLFVIWTYSDWRPGLHVSVKHFKDLFDFGSKVLGIQFMHVLNQHSDRLVIGYVLGPIALGYYTIARRLVEILEMILSKPFVNVLFPTFSRIQMDRDKLYSSYLKCTRLVALAFFPSFIFLAIAGAEITQLVFGDQWEPVSIVVQLLALSALVSLITMFNDPVYRAIGKPRLALNVSILQTISGLVLLVVAVPFGLEALALAALLRSMLVLPYTTHIMKSVLDLDVREFVRQFFSPLMGCLAMAVLLFFWEAVRGYLVTDLIGLFLLTVAAGISYFVVVLILDRSLFIEACGTAKMVLSRGN</sequence>
<reference evidence="8 9" key="1">
    <citation type="submission" date="2018-01" db="EMBL/GenBank/DDBJ databases">
        <title>The draft genome sequence of Halioglobus lutimaris HF004.</title>
        <authorList>
            <person name="Du Z.-J."/>
            <person name="Shi M.-J."/>
        </authorList>
    </citation>
    <scope>NUCLEOTIDE SEQUENCE [LARGE SCALE GENOMIC DNA]</scope>
    <source>
        <strain evidence="8 9">HF004</strain>
    </source>
</reference>
<keyword evidence="3" id="KW-1003">Cell membrane</keyword>
<dbReference type="Pfam" id="PF13440">
    <property type="entry name" value="Polysacc_synt_3"/>
    <property type="match status" value="1"/>
</dbReference>
<feature type="transmembrane region" description="Helical" evidence="7">
    <location>
        <begin position="12"/>
        <end position="35"/>
    </location>
</feature>
<comment type="subcellular location">
    <subcellularLocation>
        <location evidence="1">Cell membrane</location>
        <topology evidence="1">Multi-pass membrane protein</topology>
    </subcellularLocation>
</comment>
<feature type="transmembrane region" description="Helical" evidence="7">
    <location>
        <begin position="353"/>
        <end position="373"/>
    </location>
</feature>
<accession>A0A2N5WXT6</accession>
<feature type="transmembrane region" description="Helical" evidence="7">
    <location>
        <begin position="41"/>
        <end position="60"/>
    </location>
</feature>
<feature type="transmembrane region" description="Helical" evidence="7">
    <location>
        <begin position="149"/>
        <end position="171"/>
    </location>
</feature>
<evidence type="ECO:0000256" key="1">
    <source>
        <dbReference type="ARBA" id="ARBA00004651"/>
    </source>
</evidence>